<sequence length="347" mass="40262">MQDLSKLHCIIEHQILKEKTLDGSYQAFLKLFPKTHNFQEANEILAWLQDDFLAYSERINAIYILLELSKHLENMFLKTIVDFVDISPHPWEKLFLQEWFKNKEIGKTAVSNILQLSEEDKEIDNIKQSKTVKLIQDFIETSPIETNLISTLTISEVLSDNESQKERETNEEVRELLKISLTNKLSNDQTDTVITALRSDSEIAFKSGISHENLGDLVEKNLIIAFEIISSIMHSSKVTDYFIELLNIPMGPNSLEVLYRLALTMELPADFLHLYIFNCFHTCRNTDDRHAQIRLVRLLCVIISFLLKNKVLNSYELFIDIEQFCVDFVTIKDTVLLCELVKPMTKK</sequence>
<dbReference type="GO" id="GO:0030014">
    <property type="term" value="C:CCR4-NOT complex"/>
    <property type="evidence" value="ECO:0007669"/>
    <property type="project" value="InterPro"/>
</dbReference>
<dbReference type="GO" id="GO:0031047">
    <property type="term" value="P:regulatory ncRNA-mediated gene silencing"/>
    <property type="evidence" value="ECO:0007669"/>
    <property type="project" value="UniProtKB-KW"/>
</dbReference>
<comment type="similarity">
    <text evidence="3">Belongs to the CNOT11 family.</text>
</comment>
<keyword evidence="9" id="KW-0539">Nucleus</keyword>
<evidence type="ECO:0000313" key="10">
    <source>
        <dbReference type="EMBL" id="OMJ74882.1"/>
    </source>
</evidence>
<proteinExistence type="inferred from homology"/>
<keyword evidence="7" id="KW-0943">RNA-mediated gene silencing</keyword>
<evidence type="ECO:0000256" key="2">
    <source>
        <dbReference type="ARBA" id="ARBA00004496"/>
    </source>
</evidence>
<dbReference type="EMBL" id="MPUH01000723">
    <property type="protein sequence ID" value="OMJ74882.1"/>
    <property type="molecule type" value="Genomic_DNA"/>
</dbReference>
<gene>
    <name evidence="10" type="ORF">SteCoe_26089</name>
</gene>
<evidence type="ECO:0000256" key="5">
    <source>
        <dbReference type="ARBA" id="ARBA00022490"/>
    </source>
</evidence>
<evidence type="ECO:0000256" key="3">
    <source>
        <dbReference type="ARBA" id="ARBA00008030"/>
    </source>
</evidence>
<dbReference type="PANTHER" id="PTHR15975:SF0">
    <property type="entry name" value="CCR4-NOT TRANSCRIPTION COMPLEX SUBUNIT 11"/>
    <property type="match status" value="1"/>
</dbReference>
<evidence type="ECO:0000256" key="8">
    <source>
        <dbReference type="ARBA" id="ARBA00023163"/>
    </source>
</evidence>
<dbReference type="OrthoDB" id="10265389at2759"/>
<keyword evidence="11" id="KW-1185">Reference proteome</keyword>
<keyword evidence="8" id="KW-0804">Transcription</keyword>
<comment type="caution">
    <text evidence="10">The sequence shown here is derived from an EMBL/GenBank/DDBJ whole genome shotgun (WGS) entry which is preliminary data.</text>
</comment>
<dbReference type="Pfam" id="PF10155">
    <property type="entry name" value="CNOT11"/>
    <property type="match status" value="1"/>
</dbReference>
<organism evidence="10 11">
    <name type="scientific">Stentor coeruleus</name>
    <dbReference type="NCBI Taxonomy" id="5963"/>
    <lineage>
        <taxon>Eukaryota</taxon>
        <taxon>Sar</taxon>
        <taxon>Alveolata</taxon>
        <taxon>Ciliophora</taxon>
        <taxon>Postciliodesmatophora</taxon>
        <taxon>Heterotrichea</taxon>
        <taxon>Heterotrichida</taxon>
        <taxon>Stentoridae</taxon>
        <taxon>Stentor</taxon>
    </lineage>
</organism>
<evidence type="ECO:0000256" key="4">
    <source>
        <dbReference type="ARBA" id="ARBA00014872"/>
    </source>
</evidence>
<evidence type="ECO:0000256" key="7">
    <source>
        <dbReference type="ARBA" id="ARBA00023158"/>
    </source>
</evidence>
<dbReference type="PANTHER" id="PTHR15975">
    <property type="entry name" value="CCR4-NOT TRANSCRIPTION COMPLEX SUBUNIT 11"/>
    <property type="match status" value="1"/>
</dbReference>
<comment type="subcellular location">
    <subcellularLocation>
        <location evidence="2">Cytoplasm</location>
    </subcellularLocation>
    <subcellularLocation>
        <location evidence="1">Nucleus</location>
    </subcellularLocation>
</comment>
<protein>
    <recommendedName>
        <fullName evidence="4">CCR4-NOT transcription complex subunit 11</fullName>
    </recommendedName>
</protein>
<evidence type="ECO:0000313" key="11">
    <source>
        <dbReference type="Proteomes" id="UP000187209"/>
    </source>
</evidence>
<evidence type="ECO:0000256" key="9">
    <source>
        <dbReference type="ARBA" id="ARBA00023242"/>
    </source>
</evidence>
<reference evidence="10 11" key="1">
    <citation type="submission" date="2016-11" db="EMBL/GenBank/DDBJ databases">
        <title>The macronuclear genome of Stentor coeruleus: a giant cell with tiny introns.</title>
        <authorList>
            <person name="Slabodnick M."/>
            <person name="Ruby J.G."/>
            <person name="Reiff S.B."/>
            <person name="Swart E.C."/>
            <person name="Gosai S."/>
            <person name="Prabakaran S."/>
            <person name="Witkowska E."/>
            <person name="Larue G.E."/>
            <person name="Fisher S."/>
            <person name="Freeman R.M."/>
            <person name="Gunawardena J."/>
            <person name="Chu W."/>
            <person name="Stover N.A."/>
            <person name="Gregory B.D."/>
            <person name="Nowacki M."/>
            <person name="Derisi J."/>
            <person name="Roy S.W."/>
            <person name="Marshall W.F."/>
            <person name="Sood P."/>
        </authorList>
    </citation>
    <scope>NUCLEOTIDE SEQUENCE [LARGE SCALE GENOMIC DNA]</scope>
    <source>
        <strain evidence="10">WM001</strain>
    </source>
</reference>
<dbReference type="GO" id="GO:0005737">
    <property type="term" value="C:cytoplasm"/>
    <property type="evidence" value="ECO:0007669"/>
    <property type="project" value="UniProtKB-SubCell"/>
</dbReference>
<evidence type="ECO:0000256" key="6">
    <source>
        <dbReference type="ARBA" id="ARBA00023015"/>
    </source>
</evidence>
<accession>A0A1R2BDQ2</accession>
<name>A0A1R2BDQ2_9CILI</name>
<dbReference type="AlphaFoldDB" id="A0A1R2BDQ2"/>
<dbReference type="GO" id="GO:0005634">
    <property type="term" value="C:nucleus"/>
    <property type="evidence" value="ECO:0007669"/>
    <property type="project" value="UniProtKB-SubCell"/>
</dbReference>
<dbReference type="InterPro" id="IPR019312">
    <property type="entry name" value="CNOT11"/>
</dbReference>
<keyword evidence="6" id="KW-0805">Transcription regulation</keyword>
<evidence type="ECO:0000256" key="1">
    <source>
        <dbReference type="ARBA" id="ARBA00004123"/>
    </source>
</evidence>
<dbReference type="Proteomes" id="UP000187209">
    <property type="component" value="Unassembled WGS sequence"/>
</dbReference>
<keyword evidence="5" id="KW-0963">Cytoplasm</keyword>